<dbReference type="PANTHER" id="PTHR10057">
    <property type="entry name" value="PERIPHERAL-TYPE BENZODIAZEPINE RECEPTOR"/>
    <property type="match status" value="1"/>
</dbReference>
<feature type="transmembrane region" description="Helical" evidence="6">
    <location>
        <begin position="58"/>
        <end position="79"/>
    </location>
</feature>
<dbReference type="FunFam" id="1.20.1260.100:FF:000001">
    <property type="entry name" value="translocator protein 2"/>
    <property type="match status" value="1"/>
</dbReference>
<evidence type="ECO:0000256" key="2">
    <source>
        <dbReference type="ARBA" id="ARBA00007524"/>
    </source>
</evidence>
<accession>A0A6M4PT85</accession>
<dbReference type="CDD" id="cd15904">
    <property type="entry name" value="TSPO_MBR"/>
    <property type="match status" value="1"/>
</dbReference>
<evidence type="ECO:0000256" key="1">
    <source>
        <dbReference type="ARBA" id="ARBA00004141"/>
    </source>
</evidence>
<evidence type="ECO:0000256" key="3">
    <source>
        <dbReference type="ARBA" id="ARBA00022692"/>
    </source>
</evidence>
<evidence type="ECO:0000313" key="7">
    <source>
        <dbReference type="EMBL" id="QJS13857.1"/>
    </source>
</evidence>
<keyword evidence="3 6" id="KW-0812">Transmembrane</keyword>
<comment type="subcellular location">
    <subcellularLocation>
        <location evidence="1">Membrane</location>
        <topology evidence="1">Multi-pass membrane protein</topology>
    </subcellularLocation>
</comment>
<protein>
    <submittedName>
        <fullName evidence="7">Tryptophan-rich sensory protein</fullName>
    </submittedName>
</protein>
<dbReference type="GO" id="GO:0033013">
    <property type="term" value="P:tetrapyrrole metabolic process"/>
    <property type="evidence" value="ECO:0007669"/>
    <property type="project" value="UniProtKB-ARBA"/>
</dbReference>
<evidence type="ECO:0000256" key="6">
    <source>
        <dbReference type="SAM" id="Phobius"/>
    </source>
</evidence>
<dbReference type="KEGG" id="sarg:HKX69_33805"/>
<dbReference type="AlphaFoldDB" id="A0A6M4PT85"/>
<dbReference type="RefSeq" id="WP_171159252.1">
    <property type="nucleotide sequence ID" value="NZ_CP053189.1"/>
</dbReference>
<proteinExistence type="inferred from homology"/>
<feature type="transmembrane region" description="Helical" evidence="6">
    <location>
        <begin position="20"/>
        <end position="38"/>
    </location>
</feature>
<sequence length="188" mass="20359">MRLTSGLNGHTRRTAPWLRYGAATAAVAAAVVTGAKAVEPDSTWYKALRKPSWQPPSWVFGAVWTPLYATIAYAAGHALGTTTTPRQRNRLISSLAVNLTLNAGWNWLFFARRSPTAALADTVLLGLSNAQVISRIVRTDKRAACVLAPYAAWCAFAAALNASIVRLNREQLKPSIDINSRARRSGLT</sequence>
<dbReference type="Gene3D" id="1.20.1260.100">
    <property type="entry name" value="TspO/MBR protein"/>
    <property type="match status" value="1"/>
</dbReference>
<dbReference type="PANTHER" id="PTHR10057:SF0">
    <property type="entry name" value="TRANSLOCATOR PROTEIN"/>
    <property type="match status" value="1"/>
</dbReference>
<keyword evidence="4 6" id="KW-1133">Transmembrane helix</keyword>
<keyword evidence="8" id="KW-1185">Reference proteome</keyword>
<dbReference type="InterPro" id="IPR004307">
    <property type="entry name" value="TspO_MBR"/>
</dbReference>
<dbReference type="Proteomes" id="UP000502641">
    <property type="component" value="Chromosome"/>
</dbReference>
<comment type="similarity">
    <text evidence="2">Belongs to the TspO/BZRP family.</text>
</comment>
<dbReference type="Pfam" id="PF03073">
    <property type="entry name" value="TspO_MBR"/>
    <property type="match status" value="1"/>
</dbReference>
<dbReference type="EMBL" id="CP053189">
    <property type="protein sequence ID" value="QJS13857.1"/>
    <property type="molecule type" value="Genomic_DNA"/>
</dbReference>
<dbReference type="InterPro" id="IPR038330">
    <property type="entry name" value="TspO/MBR-related_sf"/>
</dbReference>
<dbReference type="GO" id="GO:0016020">
    <property type="term" value="C:membrane"/>
    <property type="evidence" value="ECO:0007669"/>
    <property type="project" value="UniProtKB-SubCell"/>
</dbReference>
<organism evidence="7 8">
    <name type="scientific">Streptomyces argyrophylli</name>
    <dbReference type="NCBI Taxonomy" id="2726118"/>
    <lineage>
        <taxon>Bacteria</taxon>
        <taxon>Bacillati</taxon>
        <taxon>Actinomycetota</taxon>
        <taxon>Actinomycetes</taxon>
        <taxon>Kitasatosporales</taxon>
        <taxon>Streptomycetaceae</taxon>
        <taxon>Streptomyces</taxon>
    </lineage>
</organism>
<evidence type="ECO:0000313" key="8">
    <source>
        <dbReference type="Proteomes" id="UP000502641"/>
    </source>
</evidence>
<reference evidence="7 8" key="1">
    <citation type="submission" date="2020-05" db="EMBL/GenBank/DDBJ databases">
        <authorList>
            <person name="Li K."/>
        </authorList>
    </citation>
    <scope>NUCLEOTIDE SEQUENCE [LARGE SCALE GENOMIC DNA]</scope>
    <source>
        <strain evidence="8">jing01</strain>
    </source>
</reference>
<name>A0A6M4PT85_9ACTN</name>
<feature type="transmembrane region" description="Helical" evidence="6">
    <location>
        <begin position="144"/>
        <end position="165"/>
    </location>
</feature>
<evidence type="ECO:0000256" key="4">
    <source>
        <dbReference type="ARBA" id="ARBA00022989"/>
    </source>
</evidence>
<evidence type="ECO:0000256" key="5">
    <source>
        <dbReference type="ARBA" id="ARBA00023136"/>
    </source>
</evidence>
<gene>
    <name evidence="7" type="ORF">HKX69_33805</name>
</gene>
<keyword evidence="5 6" id="KW-0472">Membrane</keyword>